<feature type="compositionally biased region" description="Polar residues" evidence="2">
    <location>
        <begin position="289"/>
        <end position="298"/>
    </location>
</feature>
<keyword evidence="1" id="KW-0175">Coiled coil</keyword>
<protein>
    <submittedName>
        <fullName evidence="4">Uncharacterized protein</fullName>
    </submittedName>
</protein>
<sequence length="411" mass="46468">MNRLDFGGYSGSFGNLISDDNSWSKATESNNLKKSGRPESNILDDILDLNFDTKNEDQSFSHEIRSNSELFDIRLSLVCDFQLMDNQSLFNALFRSDSNGGINIDDSVFRHMMDLFAPNVTSTEDILDQLIRELDKEENEQQKDDNACRNQTFDFLNPFPALSTNNNFQIPSSSPNNHPFFASNIAVPLQSLPSSYLPISSSGVDLDEHSVTNFPSTTTIDQQQQQGFYYESSLPHLAETVEVELSHEHSYAINYKISTETSSSSESVRNGFSNSPDRFSTLEECRNNVSSNSNSQWLGGTKTIKSDTSRHPVSSSSLKNRFDDEEDDNLSDFYSVGSPEDSYPNGAHNKSMLRRALKRRSGRSQFMYPFSKNDGRRDEKCPTLMLSEEERQLCEKEGIKLPVKFPLTKKT</sequence>
<evidence type="ECO:0000256" key="2">
    <source>
        <dbReference type="SAM" id="MobiDB-lite"/>
    </source>
</evidence>
<organism evidence="3 4">
    <name type="scientific">Romanomermis culicivorax</name>
    <name type="common">Nematode worm</name>
    <dbReference type="NCBI Taxonomy" id="13658"/>
    <lineage>
        <taxon>Eukaryota</taxon>
        <taxon>Metazoa</taxon>
        <taxon>Ecdysozoa</taxon>
        <taxon>Nematoda</taxon>
        <taxon>Enoplea</taxon>
        <taxon>Dorylaimia</taxon>
        <taxon>Mermithida</taxon>
        <taxon>Mermithoidea</taxon>
        <taxon>Mermithidae</taxon>
        <taxon>Romanomermis</taxon>
    </lineage>
</organism>
<evidence type="ECO:0000313" key="4">
    <source>
        <dbReference type="WBParaSite" id="nRc.2.0.1.t42352-RA"/>
    </source>
</evidence>
<dbReference type="Proteomes" id="UP000887565">
    <property type="component" value="Unplaced"/>
</dbReference>
<reference evidence="4" key="1">
    <citation type="submission" date="2022-11" db="UniProtKB">
        <authorList>
            <consortium name="WormBaseParasite"/>
        </authorList>
    </citation>
    <scope>IDENTIFICATION</scope>
</reference>
<evidence type="ECO:0000256" key="1">
    <source>
        <dbReference type="SAM" id="Coils"/>
    </source>
</evidence>
<feature type="region of interest" description="Disordered" evidence="2">
    <location>
        <begin position="289"/>
        <end position="324"/>
    </location>
</feature>
<evidence type="ECO:0000313" key="3">
    <source>
        <dbReference type="Proteomes" id="UP000887565"/>
    </source>
</evidence>
<accession>A0A915KV49</accession>
<keyword evidence="3" id="KW-1185">Reference proteome</keyword>
<feature type="coiled-coil region" evidence="1">
    <location>
        <begin position="120"/>
        <end position="147"/>
    </location>
</feature>
<dbReference type="AlphaFoldDB" id="A0A915KV49"/>
<name>A0A915KV49_ROMCU</name>
<proteinExistence type="predicted"/>
<dbReference type="WBParaSite" id="nRc.2.0.1.t42352-RA">
    <property type="protein sequence ID" value="nRc.2.0.1.t42352-RA"/>
    <property type="gene ID" value="nRc.2.0.1.g42352"/>
</dbReference>